<name>A0A1V8W6N2_ENTHR</name>
<protein>
    <recommendedName>
        <fullName evidence="2">Universal stress protein</fullName>
    </recommendedName>
</protein>
<dbReference type="InterPro" id="IPR014729">
    <property type="entry name" value="Rossmann-like_a/b/a_fold"/>
</dbReference>
<dbReference type="GeneID" id="56786576"/>
<proteinExistence type="inferred from homology"/>
<dbReference type="EMBL" id="CABEEP010000001">
    <property type="protein sequence ID" value="VTQ69001.1"/>
    <property type="molecule type" value="Genomic_DNA"/>
</dbReference>
<evidence type="ECO:0000256" key="1">
    <source>
        <dbReference type="ARBA" id="ARBA00008791"/>
    </source>
</evidence>
<gene>
    <name evidence="4" type="ORF">NCTC12204_02412</name>
</gene>
<dbReference type="SUPFAM" id="SSF52402">
    <property type="entry name" value="Adenine nucleotide alpha hydrolases-like"/>
    <property type="match status" value="1"/>
</dbReference>
<dbReference type="STRING" id="1354.A6P53_11365"/>
<dbReference type="GO" id="GO:0005737">
    <property type="term" value="C:cytoplasm"/>
    <property type="evidence" value="ECO:0007669"/>
    <property type="project" value="UniProtKB-SubCell"/>
</dbReference>
<organism evidence="4 5">
    <name type="scientific">Enterococcus hirae</name>
    <dbReference type="NCBI Taxonomy" id="1354"/>
    <lineage>
        <taxon>Bacteria</taxon>
        <taxon>Bacillati</taxon>
        <taxon>Bacillota</taxon>
        <taxon>Bacilli</taxon>
        <taxon>Lactobacillales</taxon>
        <taxon>Enterococcaceae</taxon>
        <taxon>Enterococcus</taxon>
    </lineage>
</organism>
<accession>A0A1V8W6N2</accession>
<feature type="domain" description="UspA" evidence="3">
    <location>
        <begin position="4"/>
        <end position="145"/>
    </location>
</feature>
<dbReference type="AlphaFoldDB" id="A0A1V8W6N2"/>
<dbReference type="RefSeq" id="WP_002317107.1">
    <property type="nucleotide sequence ID" value="NZ_AP027299.1"/>
</dbReference>
<evidence type="ECO:0000313" key="5">
    <source>
        <dbReference type="Proteomes" id="UP000352698"/>
    </source>
</evidence>
<dbReference type="Pfam" id="PF00582">
    <property type="entry name" value="Usp"/>
    <property type="match status" value="1"/>
</dbReference>
<comment type="caution">
    <text evidence="4">The sequence shown here is derived from an EMBL/GenBank/DDBJ whole genome shotgun (WGS) entry which is preliminary data.</text>
</comment>
<dbReference type="Gene3D" id="3.40.50.620">
    <property type="entry name" value="HUPs"/>
    <property type="match status" value="1"/>
</dbReference>
<dbReference type="PANTHER" id="PTHR46268:SF6">
    <property type="entry name" value="UNIVERSAL STRESS PROTEIN UP12"/>
    <property type="match status" value="1"/>
</dbReference>
<evidence type="ECO:0000259" key="3">
    <source>
        <dbReference type="Pfam" id="PF00582"/>
    </source>
</evidence>
<comment type="similarity">
    <text evidence="1 2">Belongs to the universal stress protein A family.</text>
</comment>
<reference evidence="4 5" key="1">
    <citation type="submission" date="2019-05" db="EMBL/GenBank/DDBJ databases">
        <authorList>
            <consortium name="Pathogen Informatics"/>
        </authorList>
    </citation>
    <scope>NUCLEOTIDE SEQUENCE [LARGE SCALE GENOMIC DNA]</scope>
    <source>
        <strain evidence="4 5">NCTC12204</strain>
    </source>
</reference>
<dbReference type="PIRSF" id="PIRSF006276">
    <property type="entry name" value="UspA"/>
    <property type="match status" value="1"/>
</dbReference>
<comment type="subcellular location">
    <subcellularLocation>
        <location evidence="2">Cytoplasm</location>
    </subcellularLocation>
</comment>
<dbReference type="Proteomes" id="UP000352698">
    <property type="component" value="Unassembled WGS sequence"/>
</dbReference>
<dbReference type="PRINTS" id="PR01438">
    <property type="entry name" value="UNVRSLSTRESS"/>
</dbReference>
<dbReference type="CDD" id="cd00293">
    <property type="entry name" value="USP-like"/>
    <property type="match status" value="1"/>
</dbReference>
<evidence type="ECO:0000256" key="2">
    <source>
        <dbReference type="PIRNR" id="PIRNR006276"/>
    </source>
</evidence>
<dbReference type="InterPro" id="IPR006016">
    <property type="entry name" value="UspA"/>
</dbReference>
<sequence length="155" mass="17251">MEQEYKNILVGIDGSEQALSAFKKAVEVARRNDGTVYVANVIDQQFYNFMGYVPIDQTLVDQQTEAAKQMIEDCKAYGKTVDYQKIEGIVAYGSVRESMAVNLPKKYAIDLIMVGQSGLNAVERFMTGSVSSYVIRRAPCDVLIVSDEVENNTDN</sequence>
<dbReference type="PANTHER" id="PTHR46268">
    <property type="entry name" value="STRESS RESPONSE PROTEIN NHAX"/>
    <property type="match status" value="1"/>
</dbReference>
<dbReference type="InterPro" id="IPR006015">
    <property type="entry name" value="Universal_stress_UspA"/>
</dbReference>
<keyword evidence="2" id="KW-0963">Cytoplasm</keyword>
<evidence type="ECO:0000313" key="4">
    <source>
        <dbReference type="EMBL" id="VTQ69001.1"/>
    </source>
</evidence>